<evidence type="ECO:0000313" key="3">
    <source>
        <dbReference type="Proteomes" id="UP001218188"/>
    </source>
</evidence>
<organism evidence="2 3">
    <name type="scientific">Mycena alexandri</name>
    <dbReference type="NCBI Taxonomy" id="1745969"/>
    <lineage>
        <taxon>Eukaryota</taxon>
        <taxon>Fungi</taxon>
        <taxon>Dikarya</taxon>
        <taxon>Basidiomycota</taxon>
        <taxon>Agaricomycotina</taxon>
        <taxon>Agaricomycetes</taxon>
        <taxon>Agaricomycetidae</taxon>
        <taxon>Agaricales</taxon>
        <taxon>Marasmiineae</taxon>
        <taxon>Mycenaceae</taxon>
        <taxon>Mycena</taxon>
    </lineage>
</organism>
<accession>A0AAD6SCU8</accession>
<protein>
    <submittedName>
        <fullName evidence="2">Uncharacterized protein</fullName>
    </submittedName>
</protein>
<feature type="region of interest" description="Disordered" evidence="1">
    <location>
        <begin position="1"/>
        <end position="27"/>
    </location>
</feature>
<feature type="compositionally biased region" description="Polar residues" evidence="1">
    <location>
        <begin position="1"/>
        <end position="24"/>
    </location>
</feature>
<proteinExistence type="predicted"/>
<evidence type="ECO:0000256" key="1">
    <source>
        <dbReference type="SAM" id="MobiDB-lite"/>
    </source>
</evidence>
<name>A0AAD6SCU8_9AGAR</name>
<evidence type="ECO:0000313" key="2">
    <source>
        <dbReference type="EMBL" id="KAJ7025546.1"/>
    </source>
</evidence>
<gene>
    <name evidence="2" type="ORF">C8F04DRAFT_1239064</name>
</gene>
<reference evidence="2" key="1">
    <citation type="submission" date="2023-03" db="EMBL/GenBank/DDBJ databases">
        <title>Massive genome expansion in bonnet fungi (Mycena s.s.) driven by repeated elements and novel gene families across ecological guilds.</title>
        <authorList>
            <consortium name="Lawrence Berkeley National Laboratory"/>
            <person name="Harder C.B."/>
            <person name="Miyauchi S."/>
            <person name="Viragh M."/>
            <person name="Kuo A."/>
            <person name="Thoen E."/>
            <person name="Andreopoulos B."/>
            <person name="Lu D."/>
            <person name="Skrede I."/>
            <person name="Drula E."/>
            <person name="Henrissat B."/>
            <person name="Morin E."/>
            <person name="Kohler A."/>
            <person name="Barry K."/>
            <person name="LaButti K."/>
            <person name="Morin E."/>
            <person name="Salamov A."/>
            <person name="Lipzen A."/>
            <person name="Mereny Z."/>
            <person name="Hegedus B."/>
            <person name="Baldrian P."/>
            <person name="Stursova M."/>
            <person name="Weitz H."/>
            <person name="Taylor A."/>
            <person name="Grigoriev I.V."/>
            <person name="Nagy L.G."/>
            <person name="Martin F."/>
            <person name="Kauserud H."/>
        </authorList>
    </citation>
    <scope>NUCLEOTIDE SEQUENCE</scope>
    <source>
        <strain evidence="2">CBHHK200</strain>
    </source>
</reference>
<sequence>MHTETSATFQRAKNTASQRSSQVKDMNPADVHIKKVKPRYLVRERIYSMVAGKEPLRLVPNGDLACYMADHPEIIQYTRARISVAGLENDCAPPYTDPSIDFGFNFNGHRKIDSFAFGCVFLESLTWTSDIIYQRIQGPTFDGERLSIDTVVFAPFKKIWRTVGMTSTRMVDSSLLLSMRRGTSLNEHIVE</sequence>
<dbReference type="AlphaFoldDB" id="A0AAD6SCU8"/>
<dbReference type="EMBL" id="JARJCM010000151">
    <property type="protein sequence ID" value="KAJ7025546.1"/>
    <property type="molecule type" value="Genomic_DNA"/>
</dbReference>
<keyword evidence="3" id="KW-1185">Reference proteome</keyword>
<dbReference type="Proteomes" id="UP001218188">
    <property type="component" value="Unassembled WGS sequence"/>
</dbReference>
<comment type="caution">
    <text evidence="2">The sequence shown here is derived from an EMBL/GenBank/DDBJ whole genome shotgun (WGS) entry which is preliminary data.</text>
</comment>